<evidence type="ECO:0000259" key="2">
    <source>
        <dbReference type="Pfam" id="PF11721"/>
    </source>
</evidence>
<dbReference type="InterPro" id="IPR013783">
    <property type="entry name" value="Ig-like_fold"/>
</dbReference>
<dbReference type="Proteomes" id="UP000547209">
    <property type="component" value="Unassembled WGS sequence"/>
</dbReference>
<feature type="signal peptide" evidence="1">
    <location>
        <begin position="1"/>
        <end position="22"/>
    </location>
</feature>
<proteinExistence type="predicted"/>
<dbReference type="Gene3D" id="2.60.40.10">
    <property type="entry name" value="Immunoglobulins"/>
    <property type="match status" value="4"/>
</dbReference>
<gene>
    <name evidence="4" type="ORF">H7C19_28465</name>
</gene>
<dbReference type="EMBL" id="JACJVP010000050">
    <property type="protein sequence ID" value="MBB6674622.1"/>
    <property type="molecule type" value="Genomic_DNA"/>
</dbReference>
<reference evidence="4 5" key="1">
    <citation type="submission" date="2020-08" db="EMBL/GenBank/DDBJ databases">
        <title>Cohnella phylogeny.</title>
        <authorList>
            <person name="Dunlap C."/>
        </authorList>
    </citation>
    <scope>NUCLEOTIDE SEQUENCE [LARGE SCALE GENOMIC DNA]</scope>
    <source>
        <strain evidence="4 5">DSM 28246</strain>
    </source>
</reference>
<dbReference type="Pfam" id="PF11721">
    <property type="entry name" value="Malectin"/>
    <property type="match status" value="1"/>
</dbReference>
<feature type="domain" description="Malectin" evidence="2">
    <location>
        <begin position="1145"/>
        <end position="1296"/>
    </location>
</feature>
<dbReference type="SUPFAM" id="SSF49785">
    <property type="entry name" value="Galactose-binding domain-like"/>
    <property type="match status" value="1"/>
</dbReference>
<evidence type="ECO:0000313" key="4">
    <source>
        <dbReference type="EMBL" id="MBB6674622.1"/>
    </source>
</evidence>
<feature type="domain" description="GxGYxYP putative glycoside hydrolase C-terminal" evidence="3">
    <location>
        <begin position="397"/>
        <end position="619"/>
    </location>
</feature>
<name>A0A7X0RVV1_9BACL</name>
<dbReference type="Gene3D" id="2.60.120.430">
    <property type="entry name" value="Galactose-binding lectin"/>
    <property type="match status" value="1"/>
</dbReference>
<dbReference type="InterPro" id="IPR008979">
    <property type="entry name" value="Galactose-bd-like_sf"/>
</dbReference>
<keyword evidence="5" id="KW-1185">Reference proteome</keyword>
<dbReference type="InterPro" id="IPR021720">
    <property type="entry name" value="Malectin_dom"/>
</dbReference>
<dbReference type="PANTHER" id="PTHR37321">
    <property type="entry name" value="EXPORTED PROTEIN-RELATED"/>
    <property type="match status" value="1"/>
</dbReference>
<dbReference type="InterPro" id="IPR038410">
    <property type="entry name" value="GxGYxYP_C_sf"/>
</dbReference>
<evidence type="ECO:0000313" key="5">
    <source>
        <dbReference type="Proteomes" id="UP000547209"/>
    </source>
</evidence>
<sequence length="1310" mass="142039">MTRKLFRFLMALILILALIAPAMDSASEAEAASLGSTIYVFDLDQYRDTADRTDWYDMELFVSTLQGIVNQQGPRLYIRNHKFGAPFGDVATSEYNSINTYWLDKFTQRGQWLSEATVTTLSTIEDLVSTFNSTINGLILWDPKVDATVNVATTMAGYEGAPIVMAGGSLYNRLTSSPNNLAVKTGCSCNLTTANGGGPFTGANAKTDAYMWAKTNYLDTGKVNAGLLGFIEDGFVRQPGSINPQSFAVERDYLVKNKGFAFDLSPWGIQTVDGNERPSDAPDQGTGTTNTTISRDREVLLSILQSSYSIWGQYWPIEMTGFIPWWDKYSSVGNRGSHDPVSGEWKSVEEFSKYNVHISSAIDTLGYGNASFHSWAPIGTGLKNPPQSPARPALGTNKTYVLFYMGDYDGGMLHQSFPYIWEDKGRGKYPLAWGVVPNMIRDYPDIAQYMYDTATPNDYFYAGSSGAGYANPGLLPSLDNWTPWSELLYKRAGMTMSGFINNGNGGVLSNAAEQSYSRYSADGITVYSTTGTPAVRNGNMAVITNTVGVDRYDLNAAATTVYNATSALTNPGGQNNFLTIRSSFASPSFINDLYEKMRADHPSWNYEAVDPYSFYSLIRQATTSNANDGIVLSVDMPDQMVAGNDYDVSVTLRNVGSTTWTMGSNDRFGASTSNQFIWKNLNGGYSIDAKNQRVFLSPGESIAPQGTKKFTFTITAPATTGTYTFSGQMVRDGAAWMGTPYTRSIPVVAASGDQAIVTSVSVPIELAEGTTGAVSVTVKNVGSTTWTAAGNYRLGSIPAYDLDFKKTIVNSIIWTGSSGWGFSNSETNQRAYLAAGDSIAPGSSKTFVFSVQAPAKRGKYVFSGRMVKDGTAWFGPTFEREITVVPSVRAGLDAALVNSAAVPVYMPAGSTRRVTLSFKNVGTETWTRTGNYRLGAAATNEFTFSNFKDGGSSASSTNQRVYLNAGDSIVPEGVKSFTFDITAPAAAGLHTFSVDLIHEGAGWANQTVFFNVNVTNVVNDAVFTSNNIPMQMAVGSQHAVEVELMNTGSGVWTSSANYRLGTQTDNDFDIVKFNDGGYSSGVADQRIYLNNNDSVKQGVKKMFKFTVQAPTVPGTYNLVLRMVQDGVTWFGNTKTVSIQVVSPKVYRVNAGGSGFTDAGGRAWAADQAYSSVQGYGYTGTTAAGSTANTVTVVDSDNDEFPTTLFQSERHGGSFGYQFDVPNGTYRVRLAFAELAKTQSYQRQFSLQAEGNDILSGYDIYKMVYDRIAGGQYRGQRFEFTVDVADGQLNLDFSGQTGDAQVNGIEVERLY</sequence>
<dbReference type="PANTHER" id="PTHR37321:SF1">
    <property type="entry name" value="EXPORTED PROTEIN"/>
    <property type="match status" value="1"/>
</dbReference>
<evidence type="ECO:0008006" key="6">
    <source>
        <dbReference type="Google" id="ProtNLM"/>
    </source>
</evidence>
<accession>A0A7X0RVV1</accession>
<evidence type="ECO:0000259" key="3">
    <source>
        <dbReference type="Pfam" id="PF14323"/>
    </source>
</evidence>
<keyword evidence="1" id="KW-0732">Signal</keyword>
<evidence type="ECO:0000256" key="1">
    <source>
        <dbReference type="SAM" id="SignalP"/>
    </source>
</evidence>
<organism evidence="4 5">
    <name type="scientific">Cohnella nanjingensis</name>
    <dbReference type="NCBI Taxonomy" id="1387779"/>
    <lineage>
        <taxon>Bacteria</taxon>
        <taxon>Bacillati</taxon>
        <taxon>Bacillota</taxon>
        <taxon>Bacilli</taxon>
        <taxon>Bacillales</taxon>
        <taxon>Paenibacillaceae</taxon>
        <taxon>Cohnella</taxon>
    </lineage>
</organism>
<dbReference type="Pfam" id="PF14323">
    <property type="entry name" value="GxGYxYP_C"/>
    <property type="match status" value="1"/>
</dbReference>
<dbReference type="Gene3D" id="3.20.20.490">
    <property type="entry name" value="GxGYxYP glycoside hydrolase, C-terminal domain"/>
    <property type="match status" value="1"/>
</dbReference>
<protein>
    <recommendedName>
        <fullName evidence="6">Malectin domain-containing protein</fullName>
    </recommendedName>
</protein>
<feature type="chain" id="PRO_5038874920" description="Malectin domain-containing protein" evidence="1">
    <location>
        <begin position="23"/>
        <end position="1310"/>
    </location>
</feature>
<dbReference type="InterPro" id="IPR025832">
    <property type="entry name" value="GxGYxYP_C"/>
</dbReference>
<dbReference type="RefSeq" id="WP_185672485.1">
    <property type="nucleotide sequence ID" value="NZ_JACJVP010000050.1"/>
</dbReference>
<comment type="caution">
    <text evidence="4">The sequence shown here is derived from an EMBL/GenBank/DDBJ whole genome shotgun (WGS) entry which is preliminary data.</text>
</comment>